<dbReference type="PANTHER" id="PTHR11564:SF5">
    <property type="entry name" value="SIGNAL RECOGNITION PARTICLE SUBUNIT SRP54"/>
    <property type="match status" value="1"/>
</dbReference>
<dbReference type="PANTHER" id="PTHR11564">
    <property type="entry name" value="SIGNAL RECOGNITION PARTICLE 54K PROTEIN SRP54"/>
    <property type="match status" value="1"/>
</dbReference>
<evidence type="ECO:0000256" key="4">
    <source>
        <dbReference type="ARBA" id="ARBA00022884"/>
    </source>
</evidence>
<dbReference type="InterPro" id="IPR013822">
    <property type="entry name" value="Signal_recog_particl_SRP54_hlx"/>
</dbReference>
<evidence type="ECO:0000256" key="1">
    <source>
        <dbReference type="ARBA" id="ARBA00005450"/>
    </source>
</evidence>
<dbReference type="SUPFAM" id="SSF47446">
    <property type="entry name" value="Signal peptide-binding domain"/>
    <property type="match status" value="1"/>
</dbReference>
<dbReference type="STRING" id="105231.A0A1Y1I834"/>
<dbReference type="InterPro" id="IPR027417">
    <property type="entry name" value="P-loop_NTPase"/>
</dbReference>
<dbReference type="Gene3D" id="1.10.260.30">
    <property type="entry name" value="Signal recognition particle, SRP54 subunit, M-domain"/>
    <property type="match status" value="1"/>
</dbReference>
<dbReference type="SMART" id="SM00963">
    <property type="entry name" value="SRP54_N"/>
    <property type="match status" value="1"/>
</dbReference>
<dbReference type="CDD" id="cd18539">
    <property type="entry name" value="SRP_G"/>
    <property type="match status" value="1"/>
</dbReference>
<dbReference type="Proteomes" id="UP000054558">
    <property type="component" value="Unassembled WGS sequence"/>
</dbReference>
<keyword evidence="7" id="KW-0687">Ribonucleoprotein</keyword>
<evidence type="ECO:0000313" key="12">
    <source>
        <dbReference type="EMBL" id="GAQ87100.1"/>
    </source>
</evidence>
<evidence type="ECO:0000256" key="2">
    <source>
        <dbReference type="ARBA" id="ARBA00022741"/>
    </source>
</evidence>
<dbReference type="HAMAP" id="MF_00306">
    <property type="entry name" value="SRP54"/>
    <property type="match status" value="1"/>
</dbReference>
<dbReference type="SUPFAM" id="SSF52540">
    <property type="entry name" value="P-loop containing nucleoside triphosphate hydrolases"/>
    <property type="match status" value="1"/>
</dbReference>
<dbReference type="Pfam" id="PF00448">
    <property type="entry name" value="SRP54"/>
    <property type="match status" value="1"/>
</dbReference>
<protein>
    <recommendedName>
        <fullName evidence="8">signal-recognition-particle GTPase</fullName>
        <ecNumber evidence="8">3.6.5.4</ecNumber>
    </recommendedName>
</protein>
<dbReference type="InterPro" id="IPR004780">
    <property type="entry name" value="SRP"/>
</dbReference>
<dbReference type="InterPro" id="IPR022941">
    <property type="entry name" value="SRP54"/>
</dbReference>
<dbReference type="InterPro" id="IPR000897">
    <property type="entry name" value="SRP54_GTPase_dom"/>
</dbReference>
<evidence type="ECO:0000256" key="9">
    <source>
        <dbReference type="ARBA" id="ARBA00048157"/>
    </source>
</evidence>
<dbReference type="AlphaFoldDB" id="A0A1Y1I834"/>
<keyword evidence="2" id="KW-0547">Nucleotide-binding</keyword>
<dbReference type="OrthoDB" id="1727884at2759"/>
<dbReference type="NCBIfam" id="TIGR00959">
    <property type="entry name" value="ffh"/>
    <property type="match status" value="1"/>
</dbReference>
<dbReference type="Pfam" id="PF02881">
    <property type="entry name" value="SRP54_N"/>
    <property type="match status" value="1"/>
</dbReference>
<comment type="similarity">
    <text evidence="1">Belongs to the GTP-binding SRP family. SRP54 subfamily.</text>
</comment>
<keyword evidence="13" id="KW-1185">Reference proteome</keyword>
<name>A0A1Y1I834_KLENI</name>
<dbReference type="GO" id="GO:0008312">
    <property type="term" value="F:7S RNA binding"/>
    <property type="evidence" value="ECO:0007669"/>
    <property type="project" value="InterPro"/>
</dbReference>
<organism evidence="12 13">
    <name type="scientific">Klebsormidium nitens</name>
    <name type="common">Green alga</name>
    <name type="synonym">Ulothrix nitens</name>
    <dbReference type="NCBI Taxonomy" id="105231"/>
    <lineage>
        <taxon>Eukaryota</taxon>
        <taxon>Viridiplantae</taxon>
        <taxon>Streptophyta</taxon>
        <taxon>Klebsormidiophyceae</taxon>
        <taxon>Klebsormidiales</taxon>
        <taxon>Klebsormidiaceae</taxon>
        <taxon>Klebsormidium</taxon>
    </lineage>
</organism>
<evidence type="ECO:0000256" key="10">
    <source>
        <dbReference type="SAM" id="MobiDB-lite"/>
    </source>
</evidence>
<keyword evidence="6" id="KW-0733">Signal recognition particle</keyword>
<evidence type="ECO:0000256" key="5">
    <source>
        <dbReference type="ARBA" id="ARBA00023134"/>
    </source>
</evidence>
<keyword evidence="12" id="KW-0675">Receptor</keyword>
<accession>A0A1Y1I834</accession>
<dbReference type="GO" id="GO:0005525">
    <property type="term" value="F:GTP binding"/>
    <property type="evidence" value="ECO:0007669"/>
    <property type="project" value="UniProtKB-KW"/>
</dbReference>
<dbReference type="PROSITE" id="PS00300">
    <property type="entry name" value="SRP54"/>
    <property type="match status" value="1"/>
</dbReference>
<dbReference type="Pfam" id="PF02978">
    <property type="entry name" value="SRP_SPB"/>
    <property type="match status" value="1"/>
</dbReference>
<dbReference type="FunFam" id="3.40.50.300:FF:000022">
    <property type="entry name" value="Signal recognition particle 54 kDa subunit"/>
    <property type="match status" value="1"/>
</dbReference>
<keyword evidence="4" id="KW-0694">RNA-binding</keyword>
<dbReference type="GO" id="GO:0006614">
    <property type="term" value="P:SRP-dependent cotranslational protein targeting to membrane"/>
    <property type="evidence" value="ECO:0007669"/>
    <property type="project" value="InterPro"/>
</dbReference>
<dbReference type="SMART" id="SM00962">
    <property type="entry name" value="SRP54"/>
    <property type="match status" value="1"/>
</dbReference>
<evidence type="ECO:0000256" key="8">
    <source>
        <dbReference type="ARBA" id="ARBA00035672"/>
    </source>
</evidence>
<evidence type="ECO:0000259" key="11">
    <source>
        <dbReference type="PROSITE" id="PS00300"/>
    </source>
</evidence>
<dbReference type="InterPro" id="IPR042101">
    <property type="entry name" value="SRP54_N_sf"/>
</dbReference>
<dbReference type="EC" id="3.6.5.4" evidence="8"/>
<dbReference type="OMA" id="FVEQIRM"/>
<keyword evidence="3" id="KW-0378">Hydrolase</keyword>
<dbReference type="GO" id="GO:0005786">
    <property type="term" value="C:signal recognition particle, endoplasmic reticulum targeting"/>
    <property type="evidence" value="ECO:0007669"/>
    <property type="project" value="UniProtKB-KW"/>
</dbReference>
<dbReference type="SMART" id="SM00382">
    <property type="entry name" value="AAA"/>
    <property type="match status" value="1"/>
</dbReference>
<comment type="catalytic activity">
    <reaction evidence="9">
        <text>GTP + H2O = GDP + phosphate + H(+)</text>
        <dbReference type="Rhea" id="RHEA:19669"/>
        <dbReference type="ChEBI" id="CHEBI:15377"/>
        <dbReference type="ChEBI" id="CHEBI:15378"/>
        <dbReference type="ChEBI" id="CHEBI:37565"/>
        <dbReference type="ChEBI" id="CHEBI:43474"/>
        <dbReference type="ChEBI" id="CHEBI:58189"/>
        <dbReference type="EC" id="3.6.5.4"/>
    </reaction>
    <physiologicalReaction direction="left-to-right" evidence="9">
        <dbReference type="Rhea" id="RHEA:19670"/>
    </physiologicalReaction>
</comment>
<evidence type="ECO:0000256" key="3">
    <source>
        <dbReference type="ARBA" id="ARBA00022801"/>
    </source>
</evidence>
<dbReference type="InterPro" id="IPR036891">
    <property type="entry name" value="Signal_recog_part_SRP54_M_sf"/>
</dbReference>
<evidence type="ECO:0000256" key="7">
    <source>
        <dbReference type="ARBA" id="ARBA00023274"/>
    </source>
</evidence>
<evidence type="ECO:0000256" key="6">
    <source>
        <dbReference type="ARBA" id="ARBA00023135"/>
    </source>
</evidence>
<gene>
    <name evidence="12" type="ORF">KFL_003310120</name>
</gene>
<feature type="region of interest" description="Disordered" evidence="10">
    <location>
        <begin position="555"/>
        <end position="592"/>
    </location>
</feature>
<keyword evidence="5" id="KW-0342">GTP-binding</keyword>
<dbReference type="InterPro" id="IPR003593">
    <property type="entry name" value="AAA+_ATPase"/>
</dbReference>
<dbReference type="Gene3D" id="3.40.50.300">
    <property type="entry name" value="P-loop containing nucleotide triphosphate hydrolases"/>
    <property type="match status" value="1"/>
</dbReference>
<dbReference type="Gene3D" id="1.20.120.140">
    <property type="entry name" value="Signal recognition particle SRP54, nucleotide-binding domain"/>
    <property type="match status" value="1"/>
</dbReference>
<dbReference type="InterPro" id="IPR004125">
    <property type="entry name" value="Signal_recog_particle_SRP54_M"/>
</dbReference>
<dbReference type="EMBL" id="DF237280">
    <property type="protein sequence ID" value="GAQ87100.1"/>
    <property type="molecule type" value="Genomic_DNA"/>
</dbReference>
<evidence type="ECO:0000313" key="13">
    <source>
        <dbReference type="Proteomes" id="UP000054558"/>
    </source>
</evidence>
<reference evidence="12 13" key="1">
    <citation type="journal article" date="2014" name="Nat. Commun.">
        <title>Klebsormidium flaccidum genome reveals primary factors for plant terrestrial adaptation.</title>
        <authorList>
            <person name="Hori K."/>
            <person name="Maruyama F."/>
            <person name="Fujisawa T."/>
            <person name="Togashi T."/>
            <person name="Yamamoto N."/>
            <person name="Seo M."/>
            <person name="Sato S."/>
            <person name="Yamada T."/>
            <person name="Mori H."/>
            <person name="Tajima N."/>
            <person name="Moriyama T."/>
            <person name="Ikeuchi M."/>
            <person name="Watanabe M."/>
            <person name="Wada H."/>
            <person name="Kobayashi K."/>
            <person name="Saito M."/>
            <person name="Masuda T."/>
            <person name="Sasaki-Sekimoto Y."/>
            <person name="Mashiguchi K."/>
            <person name="Awai K."/>
            <person name="Shimojima M."/>
            <person name="Masuda S."/>
            <person name="Iwai M."/>
            <person name="Nobusawa T."/>
            <person name="Narise T."/>
            <person name="Kondo S."/>
            <person name="Saito H."/>
            <person name="Sato R."/>
            <person name="Murakawa M."/>
            <person name="Ihara Y."/>
            <person name="Oshima-Yamada Y."/>
            <person name="Ohtaka K."/>
            <person name="Satoh M."/>
            <person name="Sonobe K."/>
            <person name="Ishii M."/>
            <person name="Ohtani R."/>
            <person name="Kanamori-Sato M."/>
            <person name="Honoki R."/>
            <person name="Miyazaki D."/>
            <person name="Mochizuki H."/>
            <person name="Umetsu J."/>
            <person name="Higashi K."/>
            <person name="Shibata D."/>
            <person name="Kamiya Y."/>
            <person name="Sato N."/>
            <person name="Nakamura Y."/>
            <person name="Tabata S."/>
            <person name="Ida S."/>
            <person name="Kurokawa K."/>
            <person name="Ohta H."/>
        </authorList>
    </citation>
    <scope>NUCLEOTIDE SEQUENCE [LARGE SCALE GENOMIC DNA]</scope>
    <source>
        <strain evidence="12 13">NIES-2285</strain>
    </source>
</reference>
<feature type="domain" description="SRP54-type proteins GTP-binding" evidence="11">
    <location>
        <begin position="373"/>
        <end position="386"/>
    </location>
</feature>
<dbReference type="GO" id="GO:0003924">
    <property type="term" value="F:GTPase activity"/>
    <property type="evidence" value="ECO:0007669"/>
    <property type="project" value="InterPro"/>
</dbReference>
<proteinExistence type="inferred from homology"/>
<sequence>MAASKVASFSQNLCSIRPDVAHARLSKDRSCGATWSPPVIPRTFQPPKAALGLALESSLFGGSSLHLCSAKSTAFLGASLTRLQQCQGRPGPGSRRGGALSTQAAVFDQLSISLENAWKKLANEDKITSDNIKEPMKEVRRALLEADVSLPVARRFVTNVQSKAIGQEVAKGVKPQQQLIKVVADELKALMGLELAPLVYSRIGPTVILLAGLQGVGKTTAAGKLALYLKKQDKKVLMVATDVYRPAAIDQLVTLGKQVDVPVFEMGTTAKPPEIARKGLAEAKRIKADVVLVDTAGRLQINKDMMNELKEIKKAVKPTEILLVVDAMTGQEAAGLVASFNQEVGITGAILTKLDGDSRGGAALSVKEVSGKPIKFTGEGEAMTALEPFYPERMAQRILGMGDVLTLVERAEEAMMTEESARIAERMMSAKFDFTDMLKQTEMIARFGSMSAFLKLMPGMNKLSNTEIREAEKNAKTMRAVIHSMTVDERAKPDLLASSPSRRRRIAKGCGKTERQVSEVIQQLFTMRARMQNLSAIMSGKTAMPGMGDLQAAISGGRKAAPGTAKRKKKRSLLDSASEISRREPVAIAGRR</sequence>